<organism evidence="1 2">
    <name type="scientific">Nostoc parmelioides FACHB-3921</name>
    <dbReference type="NCBI Taxonomy" id="2692909"/>
    <lineage>
        <taxon>Bacteria</taxon>
        <taxon>Bacillati</taxon>
        <taxon>Cyanobacteriota</taxon>
        <taxon>Cyanophyceae</taxon>
        <taxon>Nostocales</taxon>
        <taxon>Nostocaceae</taxon>
        <taxon>Nostoc</taxon>
    </lineage>
</organism>
<name>A0ABR8BLN9_9NOSO</name>
<proteinExistence type="predicted"/>
<gene>
    <name evidence="1" type="ORF">H6G14_24690</name>
</gene>
<protein>
    <submittedName>
        <fullName evidence="1">Uncharacterized protein</fullName>
    </submittedName>
</protein>
<comment type="caution">
    <text evidence="1">The sequence shown here is derived from an EMBL/GenBank/DDBJ whole genome shotgun (WGS) entry which is preliminary data.</text>
</comment>
<sequence length="453" mass="51767">MKNLNKYNYINQWLGFVWKQDIGQKVLVVVDDCFKLAVSDDPPNAHGQGLKVLLDKVSLFDDIQGIGFFDLPQSSQKQDIELIIDAIKAWINELNNENIKLYLLVDYFHGLQTMESKAHGLEFVDYWHKNQPLSTEKIAHLSIGGAGLANPYNLERFRKTDIHGCKQESKPLPEEFLSWLDVDESPLCRLWRYSETWFSNDKILVKHNFSEVSKFLFDTINSKSIFLATEYKRKISIALGINLPDAWWDNQESANNIHESLKCLCGDFFCGQSDSNAKRHLSVGAAYLIALMAYKKIYNNINVFVNDASAWVECSQATSPIFANQDKATARDSAMALYDFFICMFTLRSNENYHQYTSGKSQVKSVYFYESGKTLKIQLSWDAQRSSSDRQECLAQTISKIFKQEMIGIPISAENTRSSILRLWRQMAISESGFMGPGVIYMEGDTLIIASRK</sequence>
<dbReference type="EMBL" id="JACJQL010000053">
    <property type="protein sequence ID" value="MBD2254445.1"/>
    <property type="molecule type" value="Genomic_DNA"/>
</dbReference>
<dbReference type="RefSeq" id="WP_190570582.1">
    <property type="nucleotide sequence ID" value="NZ_JACJQL010000053.1"/>
</dbReference>
<accession>A0ABR8BLN9</accession>
<evidence type="ECO:0000313" key="1">
    <source>
        <dbReference type="EMBL" id="MBD2254445.1"/>
    </source>
</evidence>
<dbReference type="Proteomes" id="UP000621307">
    <property type="component" value="Unassembled WGS sequence"/>
</dbReference>
<keyword evidence="2" id="KW-1185">Reference proteome</keyword>
<reference evidence="1 2" key="1">
    <citation type="journal article" date="2020" name="ISME J.">
        <title>Comparative genomics reveals insights into cyanobacterial evolution and habitat adaptation.</title>
        <authorList>
            <person name="Chen M.Y."/>
            <person name="Teng W.K."/>
            <person name="Zhao L."/>
            <person name="Hu C.X."/>
            <person name="Zhou Y.K."/>
            <person name="Han B.P."/>
            <person name="Song L.R."/>
            <person name="Shu W.S."/>
        </authorList>
    </citation>
    <scope>NUCLEOTIDE SEQUENCE [LARGE SCALE GENOMIC DNA]</scope>
    <source>
        <strain evidence="1 2">FACHB-3921</strain>
    </source>
</reference>
<evidence type="ECO:0000313" key="2">
    <source>
        <dbReference type="Proteomes" id="UP000621307"/>
    </source>
</evidence>